<dbReference type="SUPFAM" id="SSF50494">
    <property type="entry name" value="Trypsin-like serine proteases"/>
    <property type="match status" value="1"/>
</dbReference>
<dbReference type="SMART" id="SM00020">
    <property type="entry name" value="Tryp_SPc"/>
    <property type="match status" value="1"/>
</dbReference>
<keyword evidence="3 7" id="KW-0645">Protease</keyword>
<evidence type="ECO:0000313" key="12">
    <source>
        <dbReference type="Proteomes" id="UP001487740"/>
    </source>
</evidence>
<gene>
    <name evidence="11" type="ORF">O3P69_000766</name>
</gene>
<dbReference type="InterPro" id="IPR009003">
    <property type="entry name" value="Peptidase_S1_PA"/>
</dbReference>
<dbReference type="AlphaFoldDB" id="A0AAW0USC5"/>
<proteinExistence type="predicted"/>
<dbReference type="InterPro" id="IPR033116">
    <property type="entry name" value="TRYPSIN_SER"/>
</dbReference>
<dbReference type="InterPro" id="IPR050127">
    <property type="entry name" value="Serine_Proteases_S1"/>
</dbReference>
<dbReference type="PROSITE" id="PS00134">
    <property type="entry name" value="TRYPSIN_HIS"/>
    <property type="match status" value="1"/>
</dbReference>
<dbReference type="CDD" id="cd00190">
    <property type="entry name" value="Tryp_SPc"/>
    <property type="match status" value="1"/>
</dbReference>
<dbReference type="InterPro" id="IPR043504">
    <property type="entry name" value="Peptidase_S1_PA_chymotrypsin"/>
</dbReference>
<dbReference type="GO" id="GO:0005615">
    <property type="term" value="C:extracellular space"/>
    <property type="evidence" value="ECO:0007669"/>
    <property type="project" value="TreeGrafter"/>
</dbReference>
<accession>A0AAW0USC5</accession>
<keyword evidence="5 7" id="KW-0720">Serine protease</keyword>
<organism evidence="11 12">
    <name type="scientific">Scylla paramamosain</name>
    <name type="common">Mud crab</name>
    <dbReference type="NCBI Taxonomy" id="85552"/>
    <lineage>
        <taxon>Eukaryota</taxon>
        <taxon>Metazoa</taxon>
        <taxon>Ecdysozoa</taxon>
        <taxon>Arthropoda</taxon>
        <taxon>Crustacea</taxon>
        <taxon>Multicrustacea</taxon>
        <taxon>Malacostraca</taxon>
        <taxon>Eumalacostraca</taxon>
        <taxon>Eucarida</taxon>
        <taxon>Decapoda</taxon>
        <taxon>Pleocyemata</taxon>
        <taxon>Brachyura</taxon>
        <taxon>Eubrachyura</taxon>
        <taxon>Portunoidea</taxon>
        <taxon>Portunidae</taxon>
        <taxon>Portuninae</taxon>
        <taxon>Scylla</taxon>
    </lineage>
</organism>
<feature type="compositionally biased region" description="Low complexity" evidence="8">
    <location>
        <begin position="275"/>
        <end position="291"/>
    </location>
</feature>
<dbReference type="Gene3D" id="2.40.10.10">
    <property type="entry name" value="Trypsin-like serine proteases"/>
    <property type="match status" value="1"/>
</dbReference>
<dbReference type="Pfam" id="PF00089">
    <property type="entry name" value="Trypsin"/>
    <property type="match status" value="1"/>
</dbReference>
<comment type="caution">
    <text evidence="11">The sequence shown here is derived from an EMBL/GenBank/DDBJ whole genome shotgun (WGS) entry which is preliminary data.</text>
</comment>
<dbReference type="PANTHER" id="PTHR24264:SF65">
    <property type="entry name" value="SRCR DOMAIN-CONTAINING PROTEIN"/>
    <property type="match status" value="1"/>
</dbReference>
<evidence type="ECO:0000256" key="9">
    <source>
        <dbReference type="SAM" id="SignalP"/>
    </source>
</evidence>
<evidence type="ECO:0000313" key="11">
    <source>
        <dbReference type="EMBL" id="KAK8402635.1"/>
    </source>
</evidence>
<dbReference type="PRINTS" id="PR00722">
    <property type="entry name" value="CHYMOTRYPSIN"/>
</dbReference>
<keyword evidence="9" id="KW-0732">Signal</keyword>
<dbReference type="FunFam" id="2.40.10.10:FF:000003">
    <property type="entry name" value="Transmembrane serine protease 3"/>
    <property type="match status" value="1"/>
</dbReference>
<evidence type="ECO:0000256" key="6">
    <source>
        <dbReference type="ARBA" id="ARBA00023157"/>
    </source>
</evidence>
<evidence type="ECO:0000256" key="7">
    <source>
        <dbReference type="RuleBase" id="RU363034"/>
    </source>
</evidence>
<sequence>MRLWVAVTVVVGVLAVVVDEVDAARKRSRAHKKRHNRRKVQEAEERGVTVRPWKGWRRWWETQPGDGRGHPYAQHHYGRPRPRPYGSRRHPNSLLGPTHGGMSQLGGGGGLGGTVGLDLAGLDLGELGGNLYSEWSNWSRCSRRCRQRRRRSCRVPVVCGAAVQKEERNCSGERCSGRRPFHIIRPEEFSMQSPRNDMRVLLNFNSMFYTRWSRWSPCSRSCLTRRHRSCKYPLFCGGNVVHEEAYCYVEGSLCEKWYRRSRHPHSRRRKIADVSTSPSPSTAPSLPSSDRSLPRECGISNVTSPAWSLRIIGGRMAQPGEWPWQVVILNRYHEAFCGGTLVAPRWVMTAAHCVRRKLYVRLGEHDLAVQEGPEIEYKVARAVIHPMYDSTTVDNDVALLLLPEPVEPGPRVSPACVPEQGAELPVGKSCTIIGWGKERNTHIFGTDVLHEAEVPIIDNQVCEAVYEDYYITSNMFCAGYKRGRVDSCAGDSGGPLLCHRQGRWYIYGITSFGEGMREEREVWDLREGFQLQDLGAVCDRLQFHLSLLPTLPRSAAVT</sequence>
<dbReference type="InterPro" id="IPR001254">
    <property type="entry name" value="Trypsin_dom"/>
</dbReference>
<evidence type="ECO:0000256" key="2">
    <source>
        <dbReference type="ARBA" id="ARBA00022525"/>
    </source>
</evidence>
<dbReference type="GO" id="GO:0004252">
    <property type="term" value="F:serine-type endopeptidase activity"/>
    <property type="evidence" value="ECO:0007669"/>
    <property type="project" value="InterPro"/>
</dbReference>
<comment type="subcellular location">
    <subcellularLocation>
        <location evidence="1">Secreted</location>
    </subcellularLocation>
</comment>
<evidence type="ECO:0000256" key="5">
    <source>
        <dbReference type="ARBA" id="ARBA00022825"/>
    </source>
</evidence>
<evidence type="ECO:0000256" key="8">
    <source>
        <dbReference type="SAM" id="MobiDB-lite"/>
    </source>
</evidence>
<dbReference type="SMART" id="SM00209">
    <property type="entry name" value="TSP1"/>
    <property type="match status" value="2"/>
</dbReference>
<dbReference type="PANTHER" id="PTHR24264">
    <property type="entry name" value="TRYPSIN-RELATED"/>
    <property type="match status" value="1"/>
</dbReference>
<evidence type="ECO:0000256" key="3">
    <source>
        <dbReference type="ARBA" id="ARBA00022670"/>
    </source>
</evidence>
<dbReference type="PROSITE" id="PS00135">
    <property type="entry name" value="TRYPSIN_SER"/>
    <property type="match status" value="1"/>
</dbReference>
<evidence type="ECO:0000259" key="10">
    <source>
        <dbReference type="PROSITE" id="PS50240"/>
    </source>
</evidence>
<dbReference type="Proteomes" id="UP001487740">
    <property type="component" value="Unassembled WGS sequence"/>
</dbReference>
<feature type="region of interest" description="Disordered" evidence="8">
    <location>
        <begin position="64"/>
        <end position="107"/>
    </location>
</feature>
<evidence type="ECO:0000256" key="1">
    <source>
        <dbReference type="ARBA" id="ARBA00004613"/>
    </source>
</evidence>
<evidence type="ECO:0000256" key="4">
    <source>
        <dbReference type="ARBA" id="ARBA00022801"/>
    </source>
</evidence>
<keyword evidence="12" id="KW-1185">Reference proteome</keyword>
<keyword evidence="2" id="KW-0964">Secreted</keyword>
<dbReference type="InterPro" id="IPR000884">
    <property type="entry name" value="TSP1_rpt"/>
</dbReference>
<dbReference type="InterPro" id="IPR018114">
    <property type="entry name" value="TRYPSIN_HIS"/>
</dbReference>
<keyword evidence="6" id="KW-1015">Disulfide bond</keyword>
<feature type="domain" description="Peptidase S1" evidence="10">
    <location>
        <begin position="311"/>
        <end position="546"/>
    </location>
</feature>
<reference evidence="11 12" key="1">
    <citation type="submission" date="2023-03" db="EMBL/GenBank/DDBJ databases">
        <title>High-quality genome of Scylla paramamosain provides insights in environmental adaptation.</title>
        <authorList>
            <person name="Zhang L."/>
        </authorList>
    </citation>
    <scope>NUCLEOTIDE SEQUENCE [LARGE SCALE GENOMIC DNA]</scope>
    <source>
        <strain evidence="11">LZ_2023a</strain>
        <tissue evidence="11">Muscle</tissue>
    </source>
</reference>
<dbReference type="InterPro" id="IPR001314">
    <property type="entry name" value="Peptidase_S1A"/>
</dbReference>
<feature type="signal peptide" evidence="9">
    <location>
        <begin position="1"/>
        <end position="23"/>
    </location>
</feature>
<dbReference type="PROSITE" id="PS50240">
    <property type="entry name" value="TRYPSIN_DOM"/>
    <property type="match status" value="1"/>
</dbReference>
<dbReference type="PROSITE" id="PS50092">
    <property type="entry name" value="TSP1"/>
    <property type="match status" value="1"/>
</dbReference>
<keyword evidence="4 7" id="KW-0378">Hydrolase</keyword>
<name>A0AAW0USC5_SCYPA</name>
<feature type="compositionally biased region" description="Basic residues" evidence="8">
    <location>
        <begin position="76"/>
        <end position="91"/>
    </location>
</feature>
<dbReference type="GO" id="GO:0006508">
    <property type="term" value="P:proteolysis"/>
    <property type="evidence" value="ECO:0007669"/>
    <property type="project" value="UniProtKB-KW"/>
</dbReference>
<feature type="region of interest" description="Disordered" evidence="8">
    <location>
        <begin position="268"/>
        <end position="294"/>
    </location>
</feature>
<protein>
    <recommendedName>
        <fullName evidence="10">Peptidase S1 domain-containing protein</fullName>
    </recommendedName>
</protein>
<dbReference type="EMBL" id="JARAKH010000007">
    <property type="protein sequence ID" value="KAK8402635.1"/>
    <property type="molecule type" value="Genomic_DNA"/>
</dbReference>
<feature type="chain" id="PRO_5043486131" description="Peptidase S1 domain-containing protein" evidence="9">
    <location>
        <begin position="24"/>
        <end position="558"/>
    </location>
</feature>